<feature type="region of interest" description="Disordered" evidence="7">
    <location>
        <begin position="179"/>
        <end position="271"/>
    </location>
</feature>
<feature type="domain" description="Fibronectin type-III" evidence="9">
    <location>
        <begin position="262"/>
        <end position="361"/>
    </location>
</feature>
<dbReference type="InterPro" id="IPR050617">
    <property type="entry name" value="E3_ligase_FN3/SPRY"/>
</dbReference>
<dbReference type="SMART" id="SM00060">
    <property type="entry name" value="FN3"/>
    <property type="match status" value="9"/>
</dbReference>
<evidence type="ECO:0000256" key="8">
    <source>
        <dbReference type="SAM" id="Phobius"/>
    </source>
</evidence>
<accession>A0A4W6DNY2</accession>
<dbReference type="FunCoup" id="A0A4W6DNY2">
    <property type="interactions" value="185"/>
</dbReference>
<name>A0A4W6DNY2_LATCA</name>
<dbReference type="STRING" id="8187.ENSLCAP00010027140"/>
<dbReference type="InterPro" id="IPR013783">
    <property type="entry name" value="Ig-like_fold"/>
</dbReference>
<evidence type="ECO:0000256" key="6">
    <source>
        <dbReference type="ARBA" id="ARBA00038207"/>
    </source>
</evidence>
<dbReference type="InParanoid" id="A0A4W6DNY2"/>
<dbReference type="Gene3D" id="2.60.40.10">
    <property type="entry name" value="Immunoglobulins"/>
    <property type="match status" value="9"/>
</dbReference>
<feature type="domain" description="Fibronectin type-III" evidence="9">
    <location>
        <begin position="940"/>
        <end position="1034"/>
    </location>
</feature>
<comment type="subcellular location">
    <subcellularLocation>
        <location evidence="1">Membrane</location>
        <topology evidence="1">Single-pass membrane protein</topology>
    </subcellularLocation>
</comment>
<protein>
    <submittedName>
        <fullName evidence="10">Fibronectin type III domain containing 3Ba</fullName>
    </submittedName>
</protein>
<dbReference type="CDD" id="cd00063">
    <property type="entry name" value="FN3"/>
    <property type="match status" value="9"/>
</dbReference>
<feature type="transmembrane region" description="Helical" evidence="8">
    <location>
        <begin position="1161"/>
        <end position="1184"/>
    </location>
</feature>
<feature type="domain" description="Fibronectin type-III" evidence="9">
    <location>
        <begin position="852"/>
        <end position="937"/>
    </location>
</feature>
<dbReference type="AlphaFoldDB" id="A0A4W6DNY2"/>
<feature type="compositionally biased region" description="Polar residues" evidence="7">
    <location>
        <begin position="200"/>
        <end position="210"/>
    </location>
</feature>
<dbReference type="InterPro" id="IPR003961">
    <property type="entry name" value="FN3_dom"/>
</dbReference>
<proteinExistence type="inferred from homology"/>
<dbReference type="GO" id="GO:0016020">
    <property type="term" value="C:membrane"/>
    <property type="evidence" value="ECO:0007669"/>
    <property type="project" value="UniProtKB-SubCell"/>
</dbReference>
<dbReference type="InterPro" id="IPR036116">
    <property type="entry name" value="FN3_sf"/>
</dbReference>
<keyword evidence="2 8" id="KW-0812">Transmembrane</keyword>
<feature type="domain" description="Fibronectin type-III" evidence="9">
    <location>
        <begin position="555"/>
        <end position="649"/>
    </location>
</feature>
<dbReference type="FunFam" id="2.60.40.10:FF:000309">
    <property type="entry name" value="Fibronectin type III domain containing 3B"/>
    <property type="match status" value="1"/>
</dbReference>
<dbReference type="FunFam" id="2.60.40.10:FF:000180">
    <property type="entry name" value="Fibronectin type III domain containing 3A"/>
    <property type="match status" value="1"/>
</dbReference>
<evidence type="ECO:0000256" key="4">
    <source>
        <dbReference type="ARBA" id="ARBA00022989"/>
    </source>
</evidence>
<feature type="domain" description="Fibronectin type-III" evidence="9">
    <location>
        <begin position="746"/>
        <end position="839"/>
    </location>
</feature>
<keyword evidence="4 8" id="KW-1133">Transmembrane helix</keyword>
<reference evidence="10" key="3">
    <citation type="submission" date="2025-09" db="UniProtKB">
        <authorList>
            <consortium name="Ensembl"/>
        </authorList>
    </citation>
    <scope>IDENTIFICATION</scope>
</reference>
<feature type="domain" description="Fibronectin type-III" evidence="9">
    <location>
        <begin position="365"/>
        <end position="457"/>
    </location>
</feature>
<dbReference type="PANTHER" id="PTHR24099:SF11">
    <property type="entry name" value="FIBRONECTIN TYPE III DOMAIN-CONTAINING 3BA-RELATED"/>
    <property type="match status" value="1"/>
</dbReference>
<evidence type="ECO:0000313" key="11">
    <source>
        <dbReference type="Proteomes" id="UP000314980"/>
    </source>
</evidence>
<feature type="domain" description="Fibronectin type-III" evidence="9">
    <location>
        <begin position="1038"/>
        <end position="1135"/>
    </location>
</feature>
<sequence length="1186" mass="129515">MYVTMMMTDQIPLDLAPPPLLNGEVPLMPHMVNGDAAQQVILVQVNPGETFTIRAEDGSLQCIQGPAEVPMMSPNGSIPPIHVPPGYISQVNTEGDQRECVTSPECYPPSYSPALSPTHHLPPYLAHPHFIPNSHSFYPPVSPGELPPHQYYQHHLPPMYGDPEIIPVYGMSNYIGREETYSKPQPKKIKEQRQLERQNRLNSPPSTLYKSSLGPAHNGYSNKSHAPLLGSVGSGGGVSSPGGKKPERRLRSSPRNSEPETHTQGRKVSNVQARAARLSWAPPAGLVNRHSNGMPVSCSYEVSLSDKGRDGKYRLIYSGEELEYHLKDLRPATDYHVRVSAMYNSVRGSCSEAGSFTTHCSVPDVPLSPKLSHRTKSTLTLQWKPPGDNGSKITNYLLEWDEGKKNSVFRECYFGSQRHCKLTRLFPACGYTFRVAAHNDIGTSGFSTEVVFYTMGTLPALPLAPRLVRAGVSWVTLEWGRPEGSPSEEQLKYTLEIQEDNNFHPKYTGENLTCTVPGLKRSTQYKFRLIVSNMEGKSSPSEVLVCTTNPDKPGPPSTPCVTAATPYGFTVTWDPPQDNGGSEALTYLLEISEGCSEASQWEVAYSGPATECVCEHLTPGTFYRLRVCSITTGGHSPCTVSVPVRTLSVPPGPCQPPRIVGKAKHKEVQLEWDSPVSEGVCEECVFSLEMSEGDTKPAEVYHGSELQCTVGSLLPGATYSFRLRAANEAGMGAYSDPTEVTTAAGPPGQCGVPLITLTSNTCVTLNWESPEGSGTDISEYRLEWAREDEPMELIYCGSATQCELSDLTPATDYCCRLQAVNQAGAGPYSEQVSFRTPATNPDQVSSLTLLDLPTSSESGHSPSTCLFLKWDEPNSNGAEITSYVITLDDQIVTVETGTSHLVTGLQPDTEYSVQIQAVNAIGSSPTSPPLQARTRPLPPAPPPLECSAAGPQSLKLKWGENASHTRALLTDDIVYTLQMEDKNHRFVTIYRGPSHTYKVQRLTESSSYSFRIQAISDAGEGPFSDTHTFCTTKSVPPALKAPRVHQLEGNMCEITWETIPPMRGDPVSYVLQVLVGRESEYKQVFKGEEGVFQISGLQGNTDYRFRVGACRRCQDTCQELCGPLSTSSLFTLRRQETASSGELCAVETGKGAGLISSDERFAALIVCVFAGFSILIACLLQYFFMK</sequence>
<dbReference type="SUPFAM" id="SSF49265">
    <property type="entry name" value="Fibronectin type III"/>
    <property type="match status" value="5"/>
</dbReference>
<feature type="domain" description="Fibronectin type-III" evidence="9">
    <location>
        <begin position="461"/>
        <end position="551"/>
    </location>
</feature>
<dbReference type="Proteomes" id="UP000314980">
    <property type="component" value="Unassembled WGS sequence"/>
</dbReference>
<keyword evidence="5 8" id="KW-0472">Membrane</keyword>
<feature type="compositionally biased region" description="Basic and acidic residues" evidence="7">
    <location>
        <begin position="188"/>
        <end position="199"/>
    </location>
</feature>
<keyword evidence="3" id="KW-0677">Repeat</keyword>
<evidence type="ECO:0000256" key="7">
    <source>
        <dbReference type="SAM" id="MobiDB-lite"/>
    </source>
</evidence>
<dbReference type="GeneTree" id="ENSGT00940000157005"/>
<evidence type="ECO:0000256" key="2">
    <source>
        <dbReference type="ARBA" id="ARBA00022692"/>
    </source>
</evidence>
<reference evidence="10" key="2">
    <citation type="submission" date="2025-08" db="UniProtKB">
        <authorList>
            <consortium name="Ensembl"/>
        </authorList>
    </citation>
    <scope>IDENTIFICATION</scope>
</reference>
<evidence type="ECO:0000256" key="1">
    <source>
        <dbReference type="ARBA" id="ARBA00004167"/>
    </source>
</evidence>
<dbReference type="FunFam" id="2.60.40.10:FF:000210">
    <property type="entry name" value="Fibronectin type III domain containing 3A"/>
    <property type="match status" value="1"/>
</dbReference>
<dbReference type="Pfam" id="PF00041">
    <property type="entry name" value="fn3"/>
    <property type="match status" value="8"/>
</dbReference>
<comment type="similarity">
    <text evidence="6">Belongs to the FNDC3 family.</text>
</comment>
<dbReference type="PRINTS" id="PR00014">
    <property type="entry name" value="FNTYPEIII"/>
</dbReference>
<keyword evidence="11" id="KW-1185">Reference proteome</keyword>
<gene>
    <name evidence="10" type="primary">FNDC3B</name>
    <name evidence="10" type="synonym">fndc3ba</name>
</gene>
<feature type="domain" description="Fibronectin type-III" evidence="9">
    <location>
        <begin position="653"/>
        <end position="745"/>
    </location>
</feature>
<organism evidence="10 11">
    <name type="scientific">Lates calcarifer</name>
    <name type="common">Barramundi</name>
    <name type="synonym">Holocentrus calcarifer</name>
    <dbReference type="NCBI Taxonomy" id="8187"/>
    <lineage>
        <taxon>Eukaryota</taxon>
        <taxon>Metazoa</taxon>
        <taxon>Chordata</taxon>
        <taxon>Craniata</taxon>
        <taxon>Vertebrata</taxon>
        <taxon>Euteleostomi</taxon>
        <taxon>Actinopterygii</taxon>
        <taxon>Neopterygii</taxon>
        <taxon>Teleostei</taxon>
        <taxon>Neoteleostei</taxon>
        <taxon>Acanthomorphata</taxon>
        <taxon>Carangaria</taxon>
        <taxon>Carangaria incertae sedis</taxon>
        <taxon>Centropomidae</taxon>
        <taxon>Lates</taxon>
    </lineage>
</organism>
<dbReference type="PROSITE" id="PS50853">
    <property type="entry name" value="FN3"/>
    <property type="match status" value="9"/>
</dbReference>
<evidence type="ECO:0000256" key="5">
    <source>
        <dbReference type="ARBA" id="ARBA00023136"/>
    </source>
</evidence>
<dbReference type="PANTHER" id="PTHR24099">
    <property type="entry name" value="E3 UBIQUITIN-PROTEIN LIGASE TRIM36-RELATED"/>
    <property type="match status" value="1"/>
</dbReference>
<reference evidence="11" key="1">
    <citation type="submission" date="2015-09" db="EMBL/GenBank/DDBJ databases">
        <authorList>
            <person name="Sai Rama Sridatta P."/>
        </authorList>
    </citation>
    <scope>NUCLEOTIDE SEQUENCE [LARGE SCALE GENOMIC DNA]</scope>
</reference>
<dbReference type="Ensembl" id="ENSLCAT00010027715.1">
    <property type="protein sequence ID" value="ENSLCAP00010027140.1"/>
    <property type="gene ID" value="ENSLCAG00010012365.1"/>
</dbReference>
<evidence type="ECO:0000313" key="10">
    <source>
        <dbReference type="Ensembl" id="ENSLCAP00010027140.1"/>
    </source>
</evidence>
<dbReference type="FunFam" id="2.60.40.10:FF:000185">
    <property type="entry name" value="Fibronectin type III domain containing 3A"/>
    <property type="match status" value="1"/>
</dbReference>
<evidence type="ECO:0000256" key="3">
    <source>
        <dbReference type="ARBA" id="ARBA00022737"/>
    </source>
</evidence>
<evidence type="ECO:0000259" key="9">
    <source>
        <dbReference type="PROSITE" id="PS50853"/>
    </source>
</evidence>
<dbReference type="FunFam" id="2.60.40.10:FF:000396">
    <property type="entry name" value="Fibronectin type III domain containing 3B"/>
    <property type="match status" value="1"/>
</dbReference>